<evidence type="ECO:0000313" key="2">
    <source>
        <dbReference type="Proteomes" id="UP001458880"/>
    </source>
</evidence>
<evidence type="ECO:0000313" key="1">
    <source>
        <dbReference type="EMBL" id="KAK9674966.1"/>
    </source>
</evidence>
<comment type="caution">
    <text evidence="1">The sequence shown here is derived from an EMBL/GenBank/DDBJ whole genome shotgun (WGS) entry which is preliminary data.</text>
</comment>
<accession>A0AAW1HFG1</accession>
<dbReference type="EMBL" id="JASPKY010001360">
    <property type="protein sequence ID" value="KAK9674966.1"/>
    <property type="molecule type" value="Genomic_DNA"/>
</dbReference>
<dbReference type="Proteomes" id="UP001458880">
    <property type="component" value="Unassembled WGS sequence"/>
</dbReference>
<organism evidence="1 2">
    <name type="scientific">Popillia japonica</name>
    <name type="common">Japanese beetle</name>
    <dbReference type="NCBI Taxonomy" id="7064"/>
    <lineage>
        <taxon>Eukaryota</taxon>
        <taxon>Metazoa</taxon>
        <taxon>Ecdysozoa</taxon>
        <taxon>Arthropoda</taxon>
        <taxon>Hexapoda</taxon>
        <taxon>Insecta</taxon>
        <taxon>Pterygota</taxon>
        <taxon>Neoptera</taxon>
        <taxon>Endopterygota</taxon>
        <taxon>Coleoptera</taxon>
        <taxon>Polyphaga</taxon>
        <taxon>Scarabaeiformia</taxon>
        <taxon>Scarabaeidae</taxon>
        <taxon>Rutelinae</taxon>
        <taxon>Popillia</taxon>
    </lineage>
</organism>
<proteinExistence type="predicted"/>
<sequence>MDNAPYHSVKSEKLPTATWKKDALVNWLLSKGILCDNTQLKIELLDLTKLPTATWKKDALVNWLLSKADVKVLLQEGLDLVNAESWKNCVKHAIAEEDKMYQVDNIVENMVEEFIITV</sequence>
<gene>
    <name evidence="1" type="ORF">QE152_g40742</name>
</gene>
<protein>
    <submittedName>
        <fullName evidence="1">Uncharacterized protein</fullName>
    </submittedName>
</protein>
<feature type="non-terminal residue" evidence="1">
    <location>
        <position position="118"/>
    </location>
</feature>
<dbReference type="AlphaFoldDB" id="A0AAW1HFG1"/>
<keyword evidence="2" id="KW-1185">Reference proteome</keyword>
<reference evidence="1 2" key="1">
    <citation type="journal article" date="2024" name="BMC Genomics">
        <title>De novo assembly and annotation of Popillia japonica's genome with initial clues to its potential as an invasive pest.</title>
        <authorList>
            <person name="Cucini C."/>
            <person name="Boschi S."/>
            <person name="Funari R."/>
            <person name="Cardaioli E."/>
            <person name="Iannotti N."/>
            <person name="Marturano G."/>
            <person name="Paoli F."/>
            <person name="Bruttini M."/>
            <person name="Carapelli A."/>
            <person name="Frati F."/>
            <person name="Nardi F."/>
        </authorList>
    </citation>
    <scope>NUCLEOTIDE SEQUENCE [LARGE SCALE GENOMIC DNA]</scope>
    <source>
        <strain evidence="1">DMR45628</strain>
    </source>
</reference>
<name>A0AAW1HFG1_POPJA</name>